<organism evidence="2 3">
    <name type="scientific">Folsomia candida</name>
    <name type="common">Springtail</name>
    <dbReference type="NCBI Taxonomy" id="158441"/>
    <lineage>
        <taxon>Eukaryota</taxon>
        <taxon>Metazoa</taxon>
        <taxon>Ecdysozoa</taxon>
        <taxon>Arthropoda</taxon>
        <taxon>Hexapoda</taxon>
        <taxon>Collembola</taxon>
        <taxon>Entomobryomorpha</taxon>
        <taxon>Isotomoidea</taxon>
        <taxon>Isotomidae</taxon>
        <taxon>Proisotominae</taxon>
        <taxon>Folsomia</taxon>
    </lineage>
</organism>
<reference evidence="2 3" key="1">
    <citation type="submission" date="2015-12" db="EMBL/GenBank/DDBJ databases">
        <title>The genome of Folsomia candida.</title>
        <authorList>
            <person name="Faddeeva A."/>
            <person name="Derks M.F."/>
            <person name="Anvar Y."/>
            <person name="Smit S."/>
            <person name="Van Straalen N."/>
            <person name="Roelofs D."/>
        </authorList>
    </citation>
    <scope>NUCLEOTIDE SEQUENCE [LARGE SCALE GENOMIC DNA]</scope>
    <source>
        <strain evidence="2 3">VU population</strain>
        <tissue evidence="2">Whole body</tissue>
    </source>
</reference>
<evidence type="ECO:0000256" key="1">
    <source>
        <dbReference type="SAM" id="MobiDB-lite"/>
    </source>
</evidence>
<name>A0A226F0Q7_FOLCA</name>
<evidence type="ECO:0000313" key="3">
    <source>
        <dbReference type="Proteomes" id="UP000198287"/>
    </source>
</evidence>
<keyword evidence="3" id="KW-1185">Reference proteome</keyword>
<feature type="compositionally biased region" description="Basic and acidic residues" evidence="1">
    <location>
        <begin position="22"/>
        <end position="32"/>
    </location>
</feature>
<dbReference type="AlphaFoldDB" id="A0A226F0Q7"/>
<gene>
    <name evidence="2" type="ORF">Fcan01_02211</name>
</gene>
<feature type="non-terminal residue" evidence="2">
    <location>
        <position position="139"/>
    </location>
</feature>
<dbReference type="Proteomes" id="UP000198287">
    <property type="component" value="Unassembled WGS sequence"/>
</dbReference>
<dbReference type="EMBL" id="LNIX01000001">
    <property type="protein sequence ID" value="OXA63007.1"/>
    <property type="molecule type" value="Genomic_DNA"/>
</dbReference>
<comment type="caution">
    <text evidence="2">The sequence shown here is derived from an EMBL/GenBank/DDBJ whole genome shotgun (WGS) entry which is preliminary data.</text>
</comment>
<feature type="region of interest" description="Disordered" evidence="1">
    <location>
        <begin position="1"/>
        <end position="51"/>
    </location>
</feature>
<sequence length="139" mass="15893">MVMMMTSKNHGGGDLFCQLEGGRSRGKEDRRQTNGGEPPPKGPTTSNSCSDKCSLRDRFKRCLLESKTGDQTLMEYMMLVVVVEQWDPLERMSYKQTKKKTTTTTIPESKGEAIQLTAVVFIKRNVMRWQEWIVSCSYE</sequence>
<evidence type="ECO:0000313" key="2">
    <source>
        <dbReference type="EMBL" id="OXA63007.1"/>
    </source>
</evidence>
<proteinExistence type="predicted"/>
<protein>
    <submittedName>
        <fullName evidence="2">Uncharacterized protein</fullName>
    </submittedName>
</protein>
<accession>A0A226F0Q7</accession>